<name>A0A3L8S1U3_CHLGU</name>
<dbReference type="PROSITE" id="PS01259">
    <property type="entry name" value="BH3"/>
    <property type="match status" value="1"/>
</dbReference>
<evidence type="ECO:0000256" key="4">
    <source>
        <dbReference type="ARBA" id="ARBA00023128"/>
    </source>
</evidence>
<evidence type="ECO:0000256" key="1">
    <source>
        <dbReference type="ARBA" id="ARBA00004173"/>
    </source>
</evidence>
<proteinExistence type="predicted"/>
<gene>
    <name evidence="6" type="ORF">DV515_00013606</name>
</gene>
<comment type="subcellular location">
    <subcellularLocation>
        <location evidence="2">Membrane</location>
    </subcellularLocation>
    <subcellularLocation>
        <location evidence="1">Mitochondrion</location>
    </subcellularLocation>
</comment>
<organism evidence="6 7">
    <name type="scientific">Chloebia gouldiae</name>
    <name type="common">Gouldian finch</name>
    <name type="synonym">Erythrura gouldiae</name>
    <dbReference type="NCBI Taxonomy" id="44316"/>
    <lineage>
        <taxon>Eukaryota</taxon>
        <taxon>Metazoa</taxon>
        <taxon>Chordata</taxon>
        <taxon>Craniata</taxon>
        <taxon>Vertebrata</taxon>
        <taxon>Euteleostomi</taxon>
        <taxon>Archelosauria</taxon>
        <taxon>Archosauria</taxon>
        <taxon>Dinosauria</taxon>
        <taxon>Saurischia</taxon>
        <taxon>Theropoda</taxon>
        <taxon>Coelurosauria</taxon>
        <taxon>Aves</taxon>
        <taxon>Neognathae</taxon>
        <taxon>Neoaves</taxon>
        <taxon>Telluraves</taxon>
        <taxon>Australaves</taxon>
        <taxon>Passeriformes</taxon>
        <taxon>Passeroidea</taxon>
        <taxon>Passeridae</taxon>
        <taxon>Chloebia</taxon>
    </lineage>
</organism>
<keyword evidence="4" id="KW-0496">Mitochondrion</keyword>
<evidence type="ECO:0000256" key="5">
    <source>
        <dbReference type="ARBA" id="ARBA00023136"/>
    </source>
</evidence>
<dbReference type="GO" id="GO:0005739">
    <property type="term" value="C:mitochondrion"/>
    <property type="evidence" value="ECO:0007669"/>
    <property type="project" value="UniProtKB-SubCell"/>
</dbReference>
<dbReference type="STRING" id="44316.ENSEGOP00005021202"/>
<dbReference type="OrthoDB" id="6020735at2759"/>
<dbReference type="InterPro" id="IPR036834">
    <property type="entry name" value="Bcl-2-like_sf"/>
</dbReference>
<dbReference type="GO" id="GO:0016020">
    <property type="term" value="C:membrane"/>
    <property type="evidence" value="ECO:0007669"/>
    <property type="project" value="UniProtKB-SubCell"/>
</dbReference>
<dbReference type="EMBL" id="QUSF01000096">
    <property type="protein sequence ID" value="RLV92879.1"/>
    <property type="molecule type" value="Genomic_DNA"/>
</dbReference>
<evidence type="ECO:0000256" key="2">
    <source>
        <dbReference type="ARBA" id="ARBA00004370"/>
    </source>
</evidence>
<dbReference type="AlphaFoldDB" id="A0A3L8S1U3"/>
<dbReference type="GO" id="GO:0042981">
    <property type="term" value="P:regulation of apoptotic process"/>
    <property type="evidence" value="ECO:0007669"/>
    <property type="project" value="InterPro"/>
</dbReference>
<dbReference type="SUPFAM" id="SSF56854">
    <property type="entry name" value="Bcl-2 inhibitors of programmed cell death"/>
    <property type="match status" value="1"/>
</dbReference>
<accession>A0A3L8S1U3</accession>
<comment type="caution">
    <text evidence="6">The sequence shown here is derived from an EMBL/GenBank/DDBJ whole genome shotgun (WGS) entry which is preliminary data.</text>
</comment>
<dbReference type="Proteomes" id="UP000276834">
    <property type="component" value="Unassembled WGS sequence"/>
</dbReference>
<keyword evidence="5" id="KW-0472">Membrane</keyword>
<sequence>MPPKVIEDDEFSDCKSCKVSLNGTGWRCKVTVWVLCTVLRGPASLWCVHEALAPDSELQSPWGDWVSGNQSKMSQIRRSPRHFVLSSYPNGAPEEEIYSNLQTIPDTTEQMEFDISSATQVGRQLALIGDEFNRRYHRTLEETLLHLARVVAISVFQTWNVIKSVIRSCGDVSSNWTKWITGYGGWTCRLPVRCLCQKLVPAALLVAAFWWAMNCGL</sequence>
<evidence type="ECO:0000313" key="7">
    <source>
        <dbReference type="Proteomes" id="UP000276834"/>
    </source>
</evidence>
<evidence type="ECO:0000313" key="6">
    <source>
        <dbReference type="EMBL" id="RLV92879.1"/>
    </source>
</evidence>
<dbReference type="InterPro" id="IPR020728">
    <property type="entry name" value="Bcl2_BH3_motif_CS"/>
</dbReference>
<evidence type="ECO:0000256" key="3">
    <source>
        <dbReference type="ARBA" id="ARBA00022703"/>
    </source>
</evidence>
<dbReference type="GO" id="GO:0006915">
    <property type="term" value="P:apoptotic process"/>
    <property type="evidence" value="ECO:0007669"/>
    <property type="project" value="UniProtKB-KW"/>
</dbReference>
<keyword evidence="7" id="KW-1185">Reference proteome</keyword>
<protein>
    <submittedName>
        <fullName evidence="6">Uncharacterized protein</fullName>
    </submittedName>
</protein>
<keyword evidence="3" id="KW-0053">Apoptosis</keyword>
<reference evidence="6 7" key="1">
    <citation type="journal article" date="2018" name="Proc. R. Soc. B">
        <title>A non-coding region near Follistatin controls head colour polymorphism in the Gouldian finch.</title>
        <authorList>
            <person name="Toomey M.B."/>
            <person name="Marques C.I."/>
            <person name="Andrade P."/>
            <person name="Araujo P.M."/>
            <person name="Sabatino S."/>
            <person name="Gazda M.A."/>
            <person name="Afonso S."/>
            <person name="Lopes R.J."/>
            <person name="Corbo J.C."/>
            <person name="Carneiro M."/>
        </authorList>
    </citation>
    <scope>NUCLEOTIDE SEQUENCE [LARGE SCALE GENOMIC DNA]</scope>
    <source>
        <strain evidence="6">Red01</strain>
        <tissue evidence="6">Muscle</tissue>
    </source>
</reference>